<dbReference type="AlphaFoldDB" id="A0A9P6T4U4"/>
<comment type="caution">
    <text evidence="1">The sequence shown here is derived from an EMBL/GenBank/DDBJ whole genome shotgun (WGS) entry which is preliminary data.</text>
</comment>
<sequence>MTDLIEADPTLYLDEICDSMYNDTGVFVSFSTIADDLKECLKLTWKKVQKVHPSQSPVKWEEYIDSIADLQPEMLVFSDESAIVQWELYCNYG</sequence>
<dbReference type="EMBL" id="MU167910">
    <property type="protein sequence ID" value="KAG0139027.1"/>
    <property type="molecule type" value="Genomic_DNA"/>
</dbReference>
<keyword evidence="2" id="KW-1185">Reference proteome</keyword>
<evidence type="ECO:0000313" key="2">
    <source>
        <dbReference type="Proteomes" id="UP000886653"/>
    </source>
</evidence>
<dbReference type="Proteomes" id="UP000886653">
    <property type="component" value="Unassembled WGS sequence"/>
</dbReference>
<dbReference type="OrthoDB" id="2730708at2759"/>
<dbReference type="PANTHER" id="PTHR48472:SF1">
    <property type="entry name" value="TC1-LIKE TRANSPOSASE DDE DOMAIN-CONTAINING PROTEIN"/>
    <property type="match status" value="1"/>
</dbReference>
<name>A0A9P6T4U4_9BASI</name>
<accession>A0A9P6T4U4</accession>
<gene>
    <name evidence="1" type="ORF">CROQUDRAFT_666989</name>
</gene>
<organism evidence="1 2">
    <name type="scientific">Cronartium quercuum f. sp. fusiforme G11</name>
    <dbReference type="NCBI Taxonomy" id="708437"/>
    <lineage>
        <taxon>Eukaryota</taxon>
        <taxon>Fungi</taxon>
        <taxon>Dikarya</taxon>
        <taxon>Basidiomycota</taxon>
        <taxon>Pucciniomycotina</taxon>
        <taxon>Pucciniomycetes</taxon>
        <taxon>Pucciniales</taxon>
        <taxon>Coleosporiaceae</taxon>
        <taxon>Cronartium</taxon>
    </lineage>
</organism>
<evidence type="ECO:0000313" key="1">
    <source>
        <dbReference type="EMBL" id="KAG0139027.1"/>
    </source>
</evidence>
<protein>
    <submittedName>
        <fullName evidence="1">Uncharacterized protein</fullName>
    </submittedName>
</protein>
<dbReference type="PANTHER" id="PTHR48472">
    <property type="entry name" value="TC1-LIKE TRANSPOSASE DDE DOMAIN-CONTAINING PROTEIN"/>
    <property type="match status" value="1"/>
</dbReference>
<reference evidence="1" key="1">
    <citation type="submission" date="2013-11" db="EMBL/GenBank/DDBJ databases">
        <title>Genome sequence of the fusiform rust pathogen reveals effectors for host alternation and coevolution with pine.</title>
        <authorList>
            <consortium name="DOE Joint Genome Institute"/>
            <person name="Smith K."/>
            <person name="Pendleton A."/>
            <person name="Kubisiak T."/>
            <person name="Anderson C."/>
            <person name="Salamov A."/>
            <person name="Aerts A."/>
            <person name="Riley R."/>
            <person name="Clum A."/>
            <person name="Lindquist E."/>
            <person name="Ence D."/>
            <person name="Campbell M."/>
            <person name="Kronenberg Z."/>
            <person name="Feau N."/>
            <person name="Dhillon B."/>
            <person name="Hamelin R."/>
            <person name="Burleigh J."/>
            <person name="Smith J."/>
            <person name="Yandell M."/>
            <person name="Nelson C."/>
            <person name="Grigoriev I."/>
            <person name="Davis J."/>
        </authorList>
    </citation>
    <scope>NUCLEOTIDE SEQUENCE</scope>
    <source>
        <strain evidence="1">G11</strain>
    </source>
</reference>
<proteinExistence type="predicted"/>
<feature type="non-terminal residue" evidence="1">
    <location>
        <position position="93"/>
    </location>
</feature>